<dbReference type="PANTHER" id="PTHR43399">
    <property type="entry name" value="SUBTILISIN-RELATED"/>
    <property type="match status" value="1"/>
</dbReference>
<feature type="chain" id="PRO_5018612828" description="Fibronectin type-III domain-containing protein" evidence="8">
    <location>
        <begin position="24"/>
        <end position="1307"/>
    </location>
</feature>
<dbReference type="InterPro" id="IPR054399">
    <property type="entry name" value="Fervidolysin-like_N_prodom"/>
</dbReference>
<evidence type="ECO:0000259" key="10">
    <source>
        <dbReference type="Pfam" id="PF22148"/>
    </source>
</evidence>
<feature type="active site" description="Charge relay system" evidence="5 6">
    <location>
        <position position="211"/>
    </location>
</feature>
<dbReference type="RefSeq" id="WP_125479975.1">
    <property type="nucleotide sequence ID" value="NZ_RSFW01000013.1"/>
</dbReference>
<evidence type="ECO:0000313" key="11">
    <source>
        <dbReference type="EMBL" id="RSD26984.1"/>
    </source>
</evidence>
<dbReference type="OrthoDB" id="9762689at2"/>
<dbReference type="PROSITE" id="PS00136">
    <property type="entry name" value="SUBTILASE_ASP"/>
    <property type="match status" value="1"/>
</dbReference>
<name>A0A3R9KV75_9BACI</name>
<keyword evidence="8" id="KW-0732">Signal</keyword>
<keyword evidence="3 6" id="KW-0378">Hydrolase</keyword>
<evidence type="ECO:0008006" key="13">
    <source>
        <dbReference type="Google" id="ProtNLM"/>
    </source>
</evidence>
<dbReference type="Gene3D" id="2.60.120.260">
    <property type="entry name" value="Galactose-binding domain-like"/>
    <property type="match status" value="2"/>
</dbReference>
<comment type="caution">
    <text evidence="11">The sequence shown here is derived from an EMBL/GenBank/DDBJ whole genome shotgun (WGS) entry which is preliminary data.</text>
</comment>
<dbReference type="Pfam" id="PF00082">
    <property type="entry name" value="Peptidase_S8"/>
    <property type="match status" value="2"/>
</dbReference>
<comment type="similarity">
    <text evidence="1 6 7">Belongs to the peptidase S8 family.</text>
</comment>
<evidence type="ECO:0000256" key="1">
    <source>
        <dbReference type="ARBA" id="ARBA00011073"/>
    </source>
</evidence>
<dbReference type="SUPFAM" id="SSF89260">
    <property type="entry name" value="Collagen-binding domain"/>
    <property type="match status" value="1"/>
</dbReference>
<dbReference type="Proteomes" id="UP000279911">
    <property type="component" value="Unassembled WGS sequence"/>
</dbReference>
<evidence type="ECO:0000256" key="5">
    <source>
        <dbReference type="PIRSR" id="PIRSR615500-1"/>
    </source>
</evidence>
<dbReference type="InterPro" id="IPR036852">
    <property type="entry name" value="Peptidase_S8/S53_dom_sf"/>
</dbReference>
<evidence type="ECO:0000259" key="9">
    <source>
        <dbReference type="Pfam" id="PF00082"/>
    </source>
</evidence>
<dbReference type="SUPFAM" id="SSF52743">
    <property type="entry name" value="Subtilisin-like"/>
    <property type="match status" value="1"/>
</dbReference>
<feature type="active site" description="Charge relay system" evidence="5 6">
    <location>
        <position position="269"/>
    </location>
</feature>
<evidence type="ECO:0000256" key="6">
    <source>
        <dbReference type="PROSITE-ProRule" id="PRU01240"/>
    </source>
</evidence>
<dbReference type="GO" id="GO:0006508">
    <property type="term" value="P:proteolysis"/>
    <property type="evidence" value="ECO:0007669"/>
    <property type="project" value="UniProtKB-KW"/>
</dbReference>
<dbReference type="CDD" id="cd07473">
    <property type="entry name" value="Peptidases_S8_Subtilisin_like"/>
    <property type="match status" value="1"/>
</dbReference>
<evidence type="ECO:0000256" key="2">
    <source>
        <dbReference type="ARBA" id="ARBA00022670"/>
    </source>
</evidence>
<evidence type="ECO:0000256" key="3">
    <source>
        <dbReference type="ARBA" id="ARBA00022801"/>
    </source>
</evidence>
<evidence type="ECO:0000256" key="4">
    <source>
        <dbReference type="ARBA" id="ARBA00022825"/>
    </source>
</evidence>
<dbReference type="InterPro" id="IPR022398">
    <property type="entry name" value="Peptidase_S8_His-AS"/>
</dbReference>
<feature type="domain" description="Peptidase S8/S53" evidence="9">
    <location>
        <begin position="204"/>
        <end position="416"/>
    </location>
</feature>
<dbReference type="InterPro" id="IPR051048">
    <property type="entry name" value="Peptidase_S8/S53_subtilisin"/>
</dbReference>
<dbReference type="GO" id="GO:0004252">
    <property type="term" value="F:serine-type endopeptidase activity"/>
    <property type="evidence" value="ECO:0007669"/>
    <property type="project" value="UniProtKB-UniRule"/>
</dbReference>
<evidence type="ECO:0000313" key="12">
    <source>
        <dbReference type="Proteomes" id="UP000279911"/>
    </source>
</evidence>
<protein>
    <recommendedName>
        <fullName evidence="13">Fibronectin type-III domain-containing protein</fullName>
    </recommendedName>
</protein>
<reference evidence="12" key="1">
    <citation type="submission" date="2018-12" db="EMBL/GenBank/DDBJ databases">
        <title>Bacillus chawlae sp. nov., Bacillus glennii sp. nov., and Bacillus saganii sp. nov. Isolated from the Vehicle Assembly Building at Kennedy Space Center where the Viking Spacecraft were Assembled.</title>
        <authorList>
            <person name="Seuylemezian A."/>
            <person name="Vaishampayan P."/>
        </authorList>
    </citation>
    <scope>NUCLEOTIDE SEQUENCE [LARGE SCALE GENOMIC DNA]</scope>
    <source>
        <strain evidence="12">DSM 13966</strain>
    </source>
</reference>
<dbReference type="PROSITE" id="PS00138">
    <property type="entry name" value="SUBTILASE_SER"/>
    <property type="match status" value="1"/>
</dbReference>
<gene>
    <name evidence="11" type="ORF">EJA10_10570</name>
</gene>
<dbReference type="Gene3D" id="2.60.120.380">
    <property type="match status" value="2"/>
</dbReference>
<dbReference type="SUPFAM" id="SSF49265">
    <property type="entry name" value="Fibronectin type III"/>
    <property type="match status" value="1"/>
</dbReference>
<keyword evidence="2 6" id="KW-0645">Protease</keyword>
<evidence type="ECO:0000256" key="8">
    <source>
        <dbReference type="SAM" id="SignalP"/>
    </source>
</evidence>
<feature type="active site" description="Charge relay system" evidence="5 6">
    <location>
        <position position="678"/>
    </location>
</feature>
<dbReference type="Gene3D" id="2.60.40.10">
    <property type="entry name" value="Immunoglobulins"/>
    <property type="match status" value="1"/>
</dbReference>
<organism evidence="11 12">
    <name type="scientific">Mesobacillus subterraneus</name>
    <dbReference type="NCBI Taxonomy" id="285983"/>
    <lineage>
        <taxon>Bacteria</taxon>
        <taxon>Bacillati</taxon>
        <taxon>Bacillota</taxon>
        <taxon>Bacilli</taxon>
        <taxon>Bacillales</taxon>
        <taxon>Bacillaceae</taxon>
        <taxon>Mesobacillus</taxon>
    </lineage>
</organism>
<evidence type="ECO:0000256" key="7">
    <source>
        <dbReference type="RuleBase" id="RU003355"/>
    </source>
</evidence>
<dbReference type="InterPro" id="IPR013783">
    <property type="entry name" value="Ig-like_fold"/>
</dbReference>
<dbReference type="InterPro" id="IPR034204">
    <property type="entry name" value="PfSUB1-like_cat_dom"/>
</dbReference>
<keyword evidence="4 6" id="KW-0720">Serine protease</keyword>
<sequence length="1307" mass="143398">MKKTKLLSMSLVSLLAFSSVFQAAGSFGYAAEKNSTDKLRKSQIETKIKQNSYKVPLPGNQGKDQLAEKFREKKNKQAKKEKVVPGELIIKYKESATNENIRTLYNKYSLKKGEQIKSLKSEVVKIPAGKKMEDFIKQLKNNPVIDSVQPNYKYYSTGENTASNYYEQLWGLNNNGQTIRGLQGVRDADIDAPEAWGKFKDIDEVVVAVIDSGVDLNHPDLKEKIWTNPGEIPGDGIDNDNNGYIDDVNGWDFYNNDNSVYDPLDGDDHGTHVAGTIAAAMEGSDISQNKGVVGVAPNVKIMPIKFLGPWGGDTAGAIAAIEYAKKMGVKISNNSWGGGEYDPLLEEAIANCDCLFVAAAGNESMNNDEGGFYPAGFETPNILSVAALTNQGKLAPFSNYGRHSVDVAAPGMDILSTIPKFPVDELKKMFGDFGPFAQIHNTQYNFKAIMDGIGFEKLSGQERQEAFNTTMDYLISDKQADKILLIQDDEHDMASEFKGEPELQNYFKDYLPVYEELLAKYGTQYDLLTIRSSSNLKETLGDQNLADYQAVIWFTGHGLGINTPDWKTLMDEDIAMLDSYLKAGGKLLLSGQDALWGNEESTFVKTMLNLKVYPDMAPHMNVTGRKGSIYEGKNFKVEDDGALFPSADLLFPNGGKTLLALDFVSEYSQAYAYYSGTSMAAPHAAGTAALFMGMNPDMDPIYTKLYLSHQGKKLPQLTGLVKSGKVIKAANIDSFSASNIPGLPLKKNIEAGSLDSISNKDYVYAILLKEGEALNLSLNGTAGADFDLYVYSQEAESADNANGIVALSENPGTSTEAIQFVAPMSGFYFIDVFAFKGKGNYKLAVGNFDGSYEDISPVVEYRGEWEIAMEPEHSEFSANFLKSPGELSFSFVGYGIEWRGFKDAAQGIADIYIDGVKQNSASLYSPEFLAQQSLYKKIVPYGKHTIKIVWTGKNDPAARKSAAGINLDRFIVKSNPLKPAVSYNTKNKAPVVSWSAVDWRDVKAYNVYRKEISNSDFTQVGTTSSAFFVDQTAKAGKTYQYKVSIVMDGEETPLSSSSINYKLDDDISSSQTWVGSTLKGDLNVKNLDTHDVWKKRLVKGQTYEVLLTGPSGSDYDLSVFKPGTSTIYGTKADAKSDSSAASERIVFKPEITGQHYLVANAKTGAGQYSVKLSVKTVKKLESSASSIKKAGKWSVKKYKKASGGSVLSASKSKKSLKYTFNGTDVAVYALKDQYSGYADIYLDDKKVKSVDLYSQKRLYKQSVFSAKNLANKKHTVTIVVKELKRKASKGTSVKIDAFESAKFVPVK</sequence>
<feature type="signal peptide" evidence="8">
    <location>
        <begin position="1"/>
        <end position="23"/>
    </location>
</feature>
<proteinExistence type="inferred from homology"/>
<accession>A0A3R9KV75</accession>
<dbReference type="Gene3D" id="3.40.50.200">
    <property type="entry name" value="Peptidase S8/S53 domain"/>
    <property type="match status" value="2"/>
</dbReference>
<dbReference type="PROSITE" id="PS00137">
    <property type="entry name" value="SUBTILASE_HIS"/>
    <property type="match status" value="1"/>
</dbReference>
<feature type="domain" description="Peptidase S8/S53" evidence="9">
    <location>
        <begin position="661"/>
        <end position="703"/>
    </location>
</feature>
<dbReference type="PANTHER" id="PTHR43399:SF4">
    <property type="entry name" value="CELL WALL-ASSOCIATED PROTEASE"/>
    <property type="match status" value="1"/>
</dbReference>
<feature type="domain" description="Fervidolysin-like N-terminal prodomain" evidence="10">
    <location>
        <begin position="74"/>
        <end position="151"/>
    </location>
</feature>
<dbReference type="InterPro" id="IPR023827">
    <property type="entry name" value="Peptidase_S8_Asp-AS"/>
</dbReference>
<dbReference type="Pfam" id="PF22148">
    <property type="entry name" value="Fervidolysin_NPro-like"/>
    <property type="match status" value="1"/>
</dbReference>
<dbReference type="EMBL" id="RSFW01000013">
    <property type="protein sequence ID" value="RSD26984.1"/>
    <property type="molecule type" value="Genomic_DNA"/>
</dbReference>
<dbReference type="InterPro" id="IPR015500">
    <property type="entry name" value="Peptidase_S8_subtilisin-rel"/>
</dbReference>
<dbReference type="PRINTS" id="PR00723">
    <property type="entry name" value="SUBTILISIN"/>
</dbReference>
<dbReference type="InterPro" id="IPR023828">
    <property type="entry name" value="Peptidase_S8_Ser-AS"/>
</dbReference>
<dbReference type="InterPro" id="IPR036116">
    <property type="entry name" value="FN3_sf"/>
</dbReference>
<dbReference type="InterPro" id="IPR000209">
    <property type="entry name" value="Peptidase_S8/S53_dom"/>
</dbReference>
<dbReference type="PROSITE" id="PS51892">
    <property type="entry name" value="SUBTILASE"/>
    <property type="match status" value="1"/>
</dbReference>